<feature type="transmembrane region" description="Helical" evidence="2">
    <location>
        <begin position="159"/>
        <end position="182"/>
    </location>
</feature>
<gene>
    <name evidence="4" type="ORF">D9758_011167</name>
</gene>
<dbReference type="PANTHER" id="PTHR40465">
    <property type="entry name" value="CHROMOSOME 1, WHOLE GENOME SHOTGUN SEQUENCE"/>
    <property type="match status" value="1"/>
</dbReference>
<feature type="region of interest" description="Disordered" evidence="1">
    <location>
        <begin position="364"/>
        <end position="419"/>
    </location>
</feature>
<feature type="transmembrane region" description="Helical" evidence="2">
    <location>
        <begin position="48"/>
        <end position="69"/>
    </location>
</feature>
<dbReference type="AlphaFoldDB" id="A0A8H5CJN7"/>
<sequence length="810" mass="89405">MAPTVDVRYSIGPMFFGMVFGLILWGVTCIQTWYYYDNYKYDTRAMKILVGLVFLSDTIHQGIICKIVYTYTISYYGDIVHASAIRPGIYIEVIFNAFTASMVQCFFAYRIRQFRRDNLLLSVLGLCILGGLAVSIAYATQGLVQHLDDTMKLKHLKGLSMSINVMAVVTDLLISGSICTIFNASKTGGAWSDHILNRLMLFSINTGLVTSICACCSLLFIIVLKNNLTYISFYFIIGRFYANSFLATLNVRTRLRARVSGDEISHPKVVPFSSMSSVRFGQLGFERSTTNINTKAVGLELTSFASGYQHQHYRDQRERDKYSTATGTSLSITNPLASSTIQFGSTTVCPSFVDEYRDSLNDSNGNIELKPRQSTIPIPPPIETWTYPPWRSSPISTSRDRDSHKSKKSDLETATSMSFLQRRGTGLSAVITRPSPPPKVWDRAHCLDRIGAGGGGGGLVSGVELKDNHTQAQAPGQSDPGKIYSSSHRQPSRFSVVDLDIRGEPDTSEEDINKVTSANEDIPELNLDLESPTDEEQDDFLSGLGSRILPPNRVGARFRSNSDGPSSSRRVPISNRDCRVLDSRSCHSSISRLSPLTSWRSRASRDDELEFNLDRDENLDHVHRVTPQQQQQQRSSQSYILTDMNAAIASGSRTPRSNREVGVYVVADEAFHGIWANGPGDDSDTMDMAMADSYTYDPSYLQYGGRILSSGRPLTPGPNSINDRPVSRCAVERPRSETKLSVEDRSSLSTSGSIASEHHTQPPRLALNTNVGTPKPDDLSSPISQADSIATFGFGGQSERSWSSEEPGVV</sequence>
<accession>A0A8H5CJN7</accession>
<organism evidence="4 5">
    <name type="scientific">Tetrapyrgos nigripes</name>
    <dbReference type="NCBI Taxonomy" id="182062"/>
    <lineage>
        <taxon>Eukaryota</taxon>
        <taxon>Fungi</taxon>
        <taxon>Dikarya</taxon>
        <taxon>Basidiomycota</taxon>
        <taxon>Agaricomycotina</taxon>
        <taxon>Agaricomycetes</taxon>
        <taxon>Agaricomycetidae</taxon>
        <taxon>Agaricales</taxon>
        <taxon>Marasmiineae</taxon>
        <taxon>Marasmiaceae</taxon>
        <taxon>Tetrapyrgos</taxon>
    </lineage>
</organism>
<feature type="region of interest" description="Disordered" evidence="1">
    <location>
        <begin position="707"/>
        <end position="810"/>
    </location>
</feature>
<keyword evidence="2" id="KW-1133">Transmembrane helix</keyword>
<evidence type="ECO:0000256" key="2">
    <source>
        <dbReference type="SAM" id="Phobius"/>
    </source>
</evidence>
<reference evidence="4 5" key="1">
    <citation type="journal article" date="2020" name="ISME J.">
        <title>Uncovering the hidden diversity of litter-decomposition mechanisms in mushroom-forming fungi.</title>
        <authorList>
            <person name="Floudas D."/>
            <person name="Bentzer J."/>
            <person name="Ahren D."/>
            <person name="Johansson T."/>
            <person name="Persson P."/>
            <person name="Tunlid A."/>
        </authorList>
    </citation>
    <scope>NUCLEOTIDE SEQUENCE [LARGE SCALE GENOMIC DNA]</scope>
    <source>
        <strain evidence="4 5">CBS 291.85</strain>
    </source>
</reference>
<evidence type="ECO:0000313" key="4">
    <source>
        <dbReference type="EMBL" id="KAF5343041.1"/>
    </source>
</evidence>
<feature type="transmembrane region" description="Helical" evidence="2">
    <location>
        <begin position="119"/>
        <end position="139"/>
    </location>
</feature>
<dbReference type="Proteomes" id="UP000559256">
    <property type="component" value="Unassembled WGS sequence"/>
</dbReference>
<keyword evidence="2" id="KW-0812">Transmembrane</keyword>
<feature type="region of interest" description="Disordered" evidence="1">
    <location>
        <begin position="469"/>
        <end position="575"/>
    </location>
</feature>
<feature type="domain" description="DUF6534" evidence="3">
    <location>
        <begin position="167"/>
        <end position="253"/>
    </location>
</feature>
<dbReference type="InterPro" id="IPR045339">
    <property type="entry name" value="DUF6534"/>
</dbReference>
<keyword evidence="5" id="KW-1185">Reference proteome</keyword>
<name>A0A8H5CJN7_9AGAR</name>
<dbReference type="Pfam" id="PF20152">
    <property type="entry name" value="DUF6534"/>
    <property type="match status" value="1"/>
</dbReference>
<dbReference type="PANTHER" id="PTHR40465:SF1">
    <property type="entry name" value="DUF6534 DOMAIN-CONTAINING PROTEIN"/>
    <property type="match status" value="1"/>
</dbReference>
<feature type="compositionally biased region" description="Polar residues" evidence="1">
    <location>
        <begin position="484"/>
        <end position="493"/>
    </location>
</feature>
<feature type="transmembrane region" description="Helical" evidence="2">
    <location>
        <begin position="202"/>
        <end position="224"/>
    </location>
</feature>
<dbReference type="OrthoDB" id="3263055at2759"/>
<protein>
    <recommendedName>
        <fullName evidence="3">DUF6534 domain-containing protein</fullName>
    </recommendedName>
</protein>
<evidence type="ECO:0000313" key="5">
    <source>
        <dbReference type="Proteomes" id="UP000559256"/>
    </source>
</evidence>
<feature type="compositionally biased region" description="Basic and acidic residues" evidence="1">
    <location>
        <begin position="398"/>
        <end position="411"/>
    </location>
</feature>
<proteinExistence type="predicted"/>
<evidence type="ECO:0000256" key="1">
    <source>
        <dbReference type="SAM" id="MobiDB-lite"/>
    </source>
</evidence>
<comment type="caution">
    <text evidence="4">The sequence shown here is derived from an EMBL/GenBank/DDBJ whole genome shotgun (WGS) entry which is preliminary data.</text>
</comment>
<feature type="transmembrane region" description="Helical" evidence="2">
    <location>
        <begin position="15"/>
        <end position="36"/>
    </location>
</feature>
<keyword evidence="2" id="KW-0472">Membrane</keyword>
<feature type="compositionally biased region" description="Polar residues" evidence="1">
    <location>
        <begin position="559"/>
        <end position="569"/>
    </location>
</feature>
<evidence type="ECO:0000259" key="3">
    <source>
        <dbReference type="Pfam" id="PF20152"/>
    </source>
</evidence>
<feature type="transmembrane region" description="Helical" evidence="2">
    <location>
        <begin position="89"/>
        <end position="107"/>
    </location>
</feature>
<dbReference type="EMBL" id="JAACJM010000150">
    <property type="protein sequence ID" value="KAF5343041.1"/>
    <property type="molecule type" value="Genomic_DNA"/>
</dbReference>
<feature type="compositionally biased region" description="Basic and acidic residues" evidence="1">
    <location>
        <begin position="730"/>
        <end position="746"/>
    </location>
</feature>